<evidence type="ECO:0000256" key="1">
    <source>
        <dbReference type="ARBA" id="ARBA00022737"/>
    </source>
</evidence>
<name>A0A0N4TLP3_BRUPA</name>
<dbReference type="InterPro" id="IPR059215">
    <property type="entry name" value="BRCT2_TopBP1-like"/>
</dbReference>
<dbReference type="GO" id="GO:0033314">
    <property type="term" value="P:mitotic DNA replication checkpoint signaling"/>
    <property type="evidence" value="ECO:0007669"/>
    <property type="project" value="TreeGrafter"/>
</dbReference>
<dbReference type="Pfam" id="PF00533">
    <property type="entry name" value="BRCT"/>
    <property type="match status" value="3"/>
</dbReference>
<dbReference type="GO" id="GO:0006270">
    <property type="term" value="P:DNA replication initiation"/>
    <property type="evidence" value="ECO:0007669"/>
    <property type="project" value="TreeGrafter"/>
</dbReference>
<sequence>MRPETTCRKNHSSENIEMMGKYRLWMLKADVGEAVAGSPCSDELIHQENLFQMLKKKSLNPKWITSKDCLERKFECDDFYVLPIFRGKVFSRLISLKCRVYGTLALITCLKKKERLPKRHSPVWSTTLQDSIVCFSGIEMKIRKHQISLVKMMGGTISKAFTKKVTHLVADSQDTKSKKFVTAVDYAVPVLSVSWIFTAWKSAKAFNERKYTDEQFIGEHKLQIFAKCVISCSGLAPQDRSTLSHLIGKNGGVYTGNMKRNHCTHLVTDLNSGEKYKIARKWGWNQIKIVRLRWITKSLEKGYRLPERLYETRINSAIECSTPRTSQFTQFQPFTNLEISVIRCSADQKETMDLSKDNGLPSNAISDMHLAKSENSETELSKPIVTESNLLKVKSSQRTTTEIDPIIFFDIDALRFNDFMSNCIIYLCGIEDENFKKYKHLTNKVGSGRRDRLLYNDTTHVVVGPQRLDWKLIKELKEKARSNVKVVTSEWLLDCAKAQMVLDESNYLIFKQEKSNFELLQRRFGVTTVKEVGCSEEPRMKTILKITEIGTKLLDEAAGMLKNTELDSAEENIEGKSVNNDDEDDYSDHQLFTGLSFRIVVKNEKVREKLFSDIENHGGKVEQKTEIWVDYVVCEVFNFLLNDSATNFNCDSIVSSFWLQECVENGAIMNAEKHPLYRPIEMFETSQIFDGHVVGLSRLSESEKDIFTDILYKFGADVRNHSGQIQQLNVCTEIITGAETDCTNSARRWQIPVLDPSWIIESIVQNQLQPVQIHLFHDQPYKNYMRKDRLWMHTKQQKPSNDRLCVLDRMSNNELLFIRETLNKNEKATSPQYCGVNVFQSNSVQNAEITGKSGDRLLKILNQNTFDEANQYGKKNSQGQTSNNLAAVLDLTEAFSYVNEINTQNTLCISPDRETWNDTAVGHAIDEALVKTANANNTPWASSIKRANDYNRMQIRLNKRNAQSFSSIEPMENPKKARTTVFENCQPVISKDEKKRRIAEKLAKLAVQREQYMRFIEAEKKKQLEQEEKAKVHMDSVKRCTKKRCVELPEPEYYGWRESSPRPYALFYYIATQILNPFDTDLEENDGEAPVLSKREEQNQGNKAGIVELGGNAAVIETIVITNKTICFTSTTRYDRDALVTMVLELGGAVCNEFGEKVTHLVCGRIVRNEKLLCSIAKGLLIVDEDYVIDSHAQSKWLEAGNYEWGSAHSVTKHGLLSSQRFLSFALACPRWRQKIEKNSAERAFHNWKALLYCGRRRFADLKRIIRFGGGEAYLRDDICSLEGFTVALVEKSRFWNSQQCLSSCHLQKMDGDVTAFQEVVELIKNNIQCFDIDFLATYLTLEKEYEVEKHFHKDYVVELNRISRCKHSL</sequence>
<evidence type="ECO:0000313" key="4">
    <source>
        <dbReference type="Proteomes" id="UP000278627"/>
    </source>
</evidence>
<accession>A0A0N4TLP3</accession>
<proteinExistence type="predicted"/>
<feature type="domain" description="BRCT" evidence="2">
    <location>
        <begin position="220"/>
        <end position="312"/>
    </location>
</feature>
<protein>
    <submittedName>
        <fullName evidence="5">DNA topoisomerase 2-binding protein 1</fullName>
    </submittedName>
</protein>
<evidence type="ECO:0000259" key="2">
    <source>
        <dbReference type="PROSITE" id="PS50172"/>
    </source>
</evidence>
<dbReference type="CDD" id="cd17731">
    <property type="entry name" value="BRCT_TopBP1_rpt2_like"/>
    <property type="match status" value="1"/>
</dbReference>
<feature type="domain" description="BRCT" evidence="2">
    <location>
        <begin position="684"/>
        <end position="776"/>
    </location>
</feature>
<dbReference type="SUPFAM" id="SSF52113">
    <property type="entry name" value="BRCT domain"/>
    <property type="match status" value="6"/>
</dbReference>
<dbReference type="EMBL" id="UZAD01013151">
    <property type="protein sequence ID" value="VDN90467.1"/>
    <property type="molecule type" value="Genomic_DNA"/>
</dbReference>
<dbReference type="CDD" id="cd17738">
    <property type="entry name" value="BRCT_TopBP1_rpt7"/>
    <property type="match status" value="1"/>
</dbReference>
<dbReference type="InterPro" id="IPR001357">
    <property type="entry name" value="BRCT_dom"/>
</dbReference>
<reference evidence="3 4" key="2">
    <citation type="submission" date="2018-11" db="EMBL/GenBank/DDBJ databases">
        <authorList>
            <consortium name="Pathogen Informatics"/>
        </authorList>
    </citation>
    <scope>NUCLEOTIDE SEQUENCE [LARGE SCALE GENOMIC DNA]</scope>
</reference>
<dbReference type="CDD" id="cd00027">
    <property type="entry name" value="BRCT"/>
    <property type="match status" value="1"/>
</dbReference>
<feature type="domain" description="BRCT" evidence="2">
    <location>
        <begin position="1116"/>
        <end position="1205"/>
    </location>
</feature>
<dbReference type="InterPro" id="IPR036420">
    <property type="entry name" value="BRCT_dom_sf"/>
</dbReference>
<feature type="domain" description="BRCT" evidence="2">
    <location>
        <begin position="587"/>
        <end position="676"/>
    </location>
</feature>
<evidence type="ECO:0000313" key="5">
    <source>
        <dbReference type="WBParaSite" id="BPAG_0000931901-mRNA-1"/>
    </source>
</evidence>
<keyword evidence="4" id="KW-1185">Reference proteome</keyword>
<dbReference type="Pfam" id="PF12738">
    <property type="entry name" value="PTCB-BRCT"/>
    <property type="match status" value="2"/>
</dbReference>
<dbReference type="PANTHER" id="PTHR13561:SF20">
    <property type="entry name" value="DNA TOPOISOMERASE 2-BINDING PROTEIN 1"/>
    <property type="match status" value="1"/>
</dbReference>
<dbReference type="Proteomes" id="UP000278627">
    <property type="component" value="Unassembled WGS sequence"/>
</dbReference>
<reference evidence="5" key="1">
    <citation type="submission" date="2016-04" db="UniProtKB">
        <authorList>
            <consortium name="WormBaseParasite"/>
        </authorList>
    </citation>
    <scope>IDENTIFICATION</scope>
</reference>
<organism evidence="5">
    <name type="scientific">Brugia pahangi</name>
    <name type="common">Filarial nematode worm</name>
    <dbReference type="NCBI Taxonomy" id="6280"/>
    <lineage>
        <taxon>Eukaryota</taxon>
        <taxon>Metazoa</taxon>
        <taxon>Ecdysozoa</taxon>
        <taxon>Nematoda</taxon>
        <taxon>Chromadorea</taxon>
        <taxon>Rhabditida</taxon>
        <taxon>Spirurina</taxon>
        <taxon>Spiruromorpha</taxon>
        <taxon>Filarioidea</taxon>
        <taxon>Onchocercidae</taxon>
        <taxon>Brugia</taxon>
    </lineage>
</organism>
<keyword evidence="1" id="KW-0677">Repeat</keyword>
<evidence type="ECO:0000313" key="3">
    <source>
        <dbReference type="EMBL" id="VDN90467.1"/>
    </source>
</evidence>
<dbReference type="FunFam" id="3.40.50.10190:FF:000010">
    <property type="entry name" value="DNA topoisomerase II binding protein 1"/>
    <property type="match status" value="1"/>
</dbReference>
<dbReference type="GO" id="GO:0007095">
    <property type="term" value="P:mitotic G2 DNA damage checkpoint signaling"/>
    <property type="evidence" value="ECO:0007669"/>
    <property type="project" value="TreeGrafter"/>
</dbReference>
<dbReference type="PROSITE" id="PS50172">
    <property type="entry name" value="BRCT"/>
    <property type="match status" value="6"/>
</dbReference>
<feature type="domain" description="BRCT" evidence="2">
    <location>
        <begin position="415"/>
        <end position="509"/>
    </location>
</feature>
<dbReference type="Gene3D" id="3.40.50.10190">
    <property type="entry name" value="BRCT domain"/>
    <property type="match status" value="8"/>
</dbReference>
<feature type="domain" description="BRCT" evidence="2">
    <location>
        <begin position="135"/>
        <end position="213"/>
    </location>
</feature>
<dbReference type="SMART" id="SM00292">
    <property type="entry name" value="BRCT"/>
    <property type="match status" value="6"/>
</dbReference>
<dbReference type="PANTHER" id="PTHR13561">
    <property type="entry name" value="DNA REPLICATION REGULATOR DPB11-RELATED"/>
    <property type="match status" value="1"/>
</dbReference>
<dbReference type="WBParaSite" id="BPAG_0000931901-mRNA-1">
    <property type="protein sequence ID" value="BPAG_0000931901-mRNA-1"/>
    <property type="gene ID" value="BPAG_0000931901"/>
</dbReference>
<gene>
    <name evidence="3" type="ORF">BPAG_LOCUS9281</name>
</gene>
<dbReference type="STRING" id="6280.A0A0N4TLP3"/>